<name>A0A1F7IVL7_9BACT</name>
<evidence type="ECO:0000313" key="2">
    <source>
        <dbReference type="Proteomes" id="UP000177141"/>
    </source>
</evidence>
<proteinExistence type="predicted"/>
<dbReference type="Proteomes" id="UP000177141">
    <property type="component" value="Unassembled WGS sequence"/>
</dbReference>
<sequence length="164" mass="18694">MISSTKLIRFLKHKIVLLDTNIFRDILSKPTILSEFLEKLKSSGITLGTIDAVKYELLKGSSDENKYKERAKFIDKTIDITINLPPSSFELVYDLILKCNIDGASLNITDLLLGTALMIYKKNICLVTRDTNDFSQKIFDLRSIVNIPHSRGILTYGIYQYKLN</sequence>
<dbReference type="AlphaFoldDB" id="A0A1F7IVL7"/>
<comment type="caution">
    <text evidence="1">The sequence shown here is derived from an EMBL/GenBank/DDBJ whole genome shotgun (WGS) entry which is preliminary data.</text>
</comment>
<evidence type="ECO:0000313" key="1">
    <source>
        <dbReference type="EMBL" id="OGK47406.1"/>
    </source>
</evidence>
<protein>
    <recommendedName>
        <fullName evidence="3">PIN domain-containing protein</fullName>
    </recommendedName>
</protein>
<gene>
    <name evidence="1" type="ORF">A3A93_00855</name>
</gene>
<dbReference type="CDD" id="cd09854">
    <property type="entry name" value="PIN_VapC-like"/>
    <property type="match status" value="1"/>
</dbReference>
<dbReference type="InterPro" id="IPR029060">
    <property type="entry name" value="PIN-like_dom_sf"/>
</dbReference>
<dbReference type="EMBL" id="MGAL01000032">
    <property type="protein sequence ID" value="OGK47406.1"/>
    <property type="molecule type" value="Genomic_DNA"/>
</dbReference>
<organism evidence="1 2">
    <name type="scientific">Candidatus Roizmanbacteria bacterium RIFCSPLOWO2_01_FULL_38_12</name>
    <dbReference type="NCBI Taxonomy" id="1802061"/>
    <lineage>
        <taxon>Bacteria</taxon>
        <taxon>Candidatus Roizmaniibacteriota</taxon>
    </lineage>
</organism>
<evidence type="ECO:0008006" key="3">
    <source>
        <dbReference type="Google" id="ProtNLM"/>
    </source>
</evidence>
<reference evidence="1 2" key="1">
    <citation type="journal article" date="2016" name="Nat. Commun.">
        <title>Thousands of microbial genomes shed light on interconnected biogeochemical processes in an aquifer system.</title>
        <authorList>
            <person name="Anantharaman K."/>
            <person name="Brown C.T."/>
            <person name="Hug L.A."/>
            <person name="Sharon I."/>
            <person name="Castelle C.J."/>
            <person name="Probst A.J."/>
            <person name="Thomas B.C."/>
            <person name="Singh A."/>
            <person name="Wilkins M.J."/>
            <person name="Karaoz U."/>
            <person name="Brodie E.L."/>
            <person name="Williams K.H."/>
            <person name="Hubbard S.S."/>
            <person name="Banfield J.F."/>
        </authorList>
    </citation>
    <scope>NUCLEOTIDE SEQUENCE [LARGE SCALE GENOMIC DNA]</scope>
</reference>
<dbReference type="Gene3D" id="3.40.50.1010">
    <property type="entry name" value="5'-nuclease"/>
    <property type="match status" value="1"/>
</dbReference>
<accession>A0A1F7IVL7</accession>
<dbReference type="SUPFAM" id="SSF88723">
    <property type="entry name" value="PIN domain-like"/>
    <property type="match status" value="1"/>
</dbReference>